<dbReference type="EMBL" id="CVQI01037575">
    <property type="protein sequence ID" value="CRK48481.1"/>
    <property type="molecule type" value="Genomic_DNA"/>
</dbReference>
<accession>A0A0G4NQ79</accession>
<evidence type="ECO:0000256" key="1">
    <source>
        <dbReference type="SAM" id="MobiDB-lite"/>
    </source>
</evidence>
<evidence type="ECO:0000313" key="2">
    <source>
        <dbReference type="EMBL" id="CRK48481.1"/>
    </source>
</evidence>
<gene>
    <name evidence="2" type="ORF">BN1723_020566</name>
</gene>
<name>A0A0G4NQ79_VERLO</name>
<proteinExistence type="predicted"/>
<organism evidence="2 3">
    <name type="scientific">Verticillium longisporum</name>
    <name type="common">Verticillium dahliae var. longisporum</name>
    <dbReference type="NCBI Taxonomy" id="100787"/>
    <lineage>
        <taxon>Eukaryota</taxon>
        <taxon>Fungi</taxon>
        <taxon>Dikarya</taxon>
        <taxon>Ascomycota</taxon>
        <taxon>Pezizomycotina</taxon>
        <taxon>Sordariomycetes</taxon>
        <taxon>Hypocreomycetidae</taxon>
        <taxon>Glomerellales</taxon>
        <taxon>Plectosphaerellaceae</taxon>
        <taxon>Verticillium</taxon>
    </lineage>
</organism>
<protein>
    <submittedName>
        <fullName evidence="2">Uncharacterized protein</fullName>
    </submittedName>
</protein>
<dbReference type="Proteomes" id="UP000045706">
    <property type="component" value="Unassembled WGS sequence"/>
</dbReference>
<reference evidence="3" key="1">
    <citation type="submission" date="2015-05" db="EMBL/GenBank/DDBJ databases">
        <authorList>
            <person name="Fogelqvist Johan"/>
        </authorList>
    </citation>
    <scope>NUCLEOTIDE SEQUENCE [LARGE SCALE GENOMIC DNA]</scope>
</reference>
<feature type="non-terminal residue" evidence="2">
    <location>
        <position position="76"/>
    </location>
</feature>
<feature type="region of interest" description="Disordered" evidence="1">
    <location>
        <begin position="1"/>
        <end position="76"/>
    </location>
</feature>
<feature type="compositionally biased region" description="Polar residues" evidence="1">
    <location>
        <begin position="8"/>
        <end position="32"/>
    </location>
</feature>
<sequence length="76" mass="8055">MGIPDGSHPQQQRLPISPPNSATIPQGLSNPFCNGFVEDPFGFDPSVASGPSPAVYKRQAPHTPIDTPVLEDDKST</sequence>
<evidence type="ECO:0000313" key="3">
    <source>
        <dbReference type="Proteomes" id="UP000045706"/>
    </source>
</evidence>
<dbReference type="AlphaFoldDB" id="A0A0G4NQ79"/>